<sequence>MWPPSYKISNKDFYSFIFRSKDKQEELFGLEKVYLNRLINILPPTMLEQLQYQRALTLTRSVMPSTFWNLSRNGLTPYQLERHLLSLNNMFMETITPRTSSIQPEHISNNLPTGNILNDVFLRLQINSQNAQLTETNAIASCFGAINRADIMHMHRATAHATVAQFANDYQTLQMLKHFINIPATTTTASITSCYNPESTLKTSKEYFHNSLNRFNCKTFPSRNTHESREQRLPRKRFRTENIADRSNDPNFVQNCDNADNLLPPPKKNYTVPVIIVAKLRYEPFQAILNFGTDRSIVRLSRRLSDCKFGCITSKVATLTDLQIFIRNFDELSILLERAVLSVIIR</sequence>
<accession>A0A1B0ANJ0</accession>
<proteinExistence type="predicted"/>
<dbReference type="STRING" id="67801.A0A1B0ANJ0"/>
<organism evidence="1 2">
    <name type="scientific">Glossina palpalis gambiensis</name>
    <dbReference type="NCBI Taxonomy" id="67801"/>
    <lineage>
        <taxon>Eukaryota</taxon>
        <taxon>Metazoa</taxon>
        <taxon>Ecdysozoa</taxon>
        <taxon>Arthropoda</taxon>
        <taxon>Hexapoda</taxon>
        <taxon>Insecta</taxon>
        <taxon>Pterygota</taxon>
        <taxon>Neoptera</taxon>
        <taxon>Endopterygota</taxon>
        <taxon>Diptera</taxon>
        <taxon>Brachycera</taxon>
        <taxon>Muscomorpha</taxon>
        <taxon>Hippoboscoidea</taxon>
        <taxon>Glossinidae</taxon>
        <taxon>Glossina</taxon>
    </lineage>
</organism>
<dbReference type="EMBL" id="JXJN01000839">
    <property type="status" value="NOT_ANNOTATED_CDS"/>
    <property type="molecule type" value="Genomic_DNA"/>
</dbReference>
<protein>
    <submittedName>
        <fullName evidence="1">Uncharacterized protein</fullName>
    </submittedName>
</protein>
<keyword evidence="2" id="KW-1185">Reference proteome</keyword>
<evidence type="ECO:0000313" key="2">
    <source>
        <dbReference type="Proteomes" id="UP000092460"/>
    </source>
</evidence>
<dbReference type="VEuPathDB" id="VectorBase:GPPI002988"/>
<evidence type="ECO:0000313" key="1">
    <source>
        <dbReference type="EnsemblMetazoa" id="GPPI002988-PA"/>
    </source>
</evidence>
<name>A0A1B0ANJ0_9MUSC</name>
<reference evidence="2" key="1">
    <citation type="submission" date="2015-01" db="EMBL/GenBank/DDBJ databases">
        <authorList>
            <person name="Aksoy S."/>
            <person name="Warren W."/>
            <person name="Wilson R.K."/>
        </authorList>
    </citation>
    <scope>NUCLEOTIDE SEQUENCE [LARGE SCALE GENOMIC DNA]</scope>
    <source>
        <strain evidence="2">IAEA</strain>
    </source>
</reference>
<dbReference type="Proteomes" id="UP000092460">
    <property type="component" value="Unassembled WGS sequence"/>
</dbReference>
<reference evidence="1" key="2">
    <citation type="submission" date="2020-05" db="UniProtKB">
        <authorList>
            <consortium name="EnsemblMetazoa"/>
        </authorList>
    </citation>
    <scope>IDENTIFICATION</scope>
    <source>
        <strain evidence="1">IAEA</strain>
    </source>
</reference>
<dbReference type="AlphaFoldDB" id="A0A1B0ANJ0"/>
<dbReference type="EnsemblMetazoa" id="GPPI002988-RA">
    <property type="protein sequence ID" value="GPPI002988-PA"/>
    <property type="gene ID" value="GPPI002988"/>
</dbReference>